<dbReference type="AlphaFoldDB" id="A0A5S9P656"/>
<reference evidence="4 5" key="1">
    <citation type="submission" date="2019-11" db="EMBL/GenBank/DDBJ databases">
        <authorList>
            <person name="Holert J."/>
        </authorList>
    </citation>
    <scope>NUCLEOTIDE SEQUENCE [LARGE SCALE GENOMIC DNA]</scope>
    <source>
        <strain evidence="3">BC3_2A</strain>
        <strain evidence="2">SB11_1A</strain>
    </source>
</reference>
<organism evidence="3 5">
    <name type="scientific">Zhongshania aliphaticivorans</name>
    <dbReference type="NCBI Taxonomy" id="1470434"/>
    <lineage>
        <taxon>Bacteria</taxon>
        <taxon>Pseudomonadati</taxon>
        <taxon>Pseudomonadota</taxon>
        <taxon>Gammaproteobacteria</taxon>
        <taxon>Cellvibrionales</taxon>
        <taxon>Spongiibacteraceae</taxon>
        <taxon>Zhongshania</taxon>
    </lineage>
</organism>
<sequence>MASVGQYTESSHYSTSFNTDYLEGSFSSWNLAHKRQDMQNTPKIKQLPPLQAQPPKARRINSP</sequence>
<dbReference type="Proteomes" id="UP000439591">
    <property type="component" value="Unassembled WGS sequence"/>
</dbReference>
<feature type="region of interest" description="Disordered" evidence="1">
    <location>
        <begin position="33"/>
        <end position="63"/>
    </location>
</feature>
<protein>
    <submittedName>
        <fullName evidence="3">Uncharacterized protein</fullName>
    </submittedName>
</protein>
<dbReference type="EMBL" id="CACSIM010000002">
    <property type="protein sequence ID" value="CAA0098809.1"/>
    <property type="molecule type" value="Genomic_DNA"/>
</dbReference>
<evidence type="ECO:0000313" key="2">
    <source>
        <dbReference type="EMBL" id="CAA0091426.1"/>
    </source>
</evidence>
<feature type="compositionally biased region" description="Low complexity" evidence="1">
    <location>
        <begin position="42"/>
        <end position="55"/>
    </location>
</feature>
<gene>
    <name evidence="2" type="ORF">IHBHHGIJ_02150</name>
    <name evidence="3" type="ORF">KFEGEMFD_01752</name>
</gene>
<dbReference type="EMBL" id="CACSIK010000001">
    <property type="protein sequence ID" value="CAA0091426.1"/>
    <property type="molecule type" value="Genomic_DNA"/>
</dbReference>
<accession>A0A5S9P656</accession>
<proteinExistence type="predicted"/>
<evidence type="ECO:0000313" key="5">
    <source>
        <dbReference type="Proteomes" id="UP000439591"/>
    </source>
</evidence>
<evidence type="ECO:0000256" key="1">
    <source>
        <dbReference type="SAM" id="MobiDB-lite"/>
    </source>
</evidence>
<evidence type="ECO:0000313" key="4">
    <source>
        <dbReference type="Proteomes" id="UP000435877"/>
    </source>
</evidence>
<name>A0A5S9P656_9GAMM</name>
<dbReference type="Proteomes" id="UP000435877">
    <property type="component" value="Unassembled WGS sequence"/>
</dbReference>
<evidence type="ECO:0000313" key="3">
    <source>
        <dbReference type="EMBL" id="CAA0098809.1"/>
    </source>
</evidence>
<keyword evidence="4" id="KW-1185">Reference proteome</keyword>